<dbReference type="PANTHER" id="PTHR43744:SF12">
    <property type="entry name" value="ABC TRANSPORTER PERMEASE PROTEIN MG189-RELATED"/>
    <property type="match status" value="1"/>
</dbReference>
<feature type="transmembrane region" description="Helical" evidence="7">
    <location>
        <begin position="260"/>
        <end position="279"/>
    </location>
</feature>
<evidence type="ECO:0000256" key="1">
    <source>
        <dbReference type="ARBA" id="ARBA00004651"/>
    </source>
</evidence>
<dbReference type="AlphaFoldDB" id="A0A852V2H4"/>
<dbReference type="Gene3D" id="1.10.3720.10">
    <property type="entry name" value="MetI-like"/>
    <property type="match status" value="1"/>
</dbReference>
<evidence type="ECO:0000256" key="6">
    <source>
        <dbReference type="ARBA" id="ARBA00023136"/>
    </source>
</evidence>
<organism evidence="10 11">
    <name type="scientific">Streptosporangium sandarakinum</name>
    <dbReference type="NCBI Taxonomy" id="1260955"/>
    <lineage>
        <taxon>Bacteria</taxon>
        <taxon>Bacillati</taxon>
        <taxon>Actinomycetota</taxon>
        <taxon>Actinomycetes</taxon>
        <taxon>Streptosporangiales</taxon>
        <taxon>Streptosporangiaceae</taxon>
        <taxon>Streptosporangium</taxon>
    </lineage>
</organism>
<gene>
    <name evidence="10" type="ORF">HDA43_004427</name>
</gene>
<sequence>MTMTATKTATGALPGPPAGKKPRRRARRILLHAVLAAGAFVTVFPYLLVVLTAFKSRSQLNSTEPWLPGLPPTTANLTTLLASDFPRYLGNTLLMTVALTAGQLVFTTFAAYAFARLRFRGRDALFWLYLATLMVPGAVTVIPLFLIMRELELINTWWGLLLPHLLGTPYGIFLMRQFFRGLPAGIEEAARIDGAGPLTVLVRVLLPLCRPALGTLAIITVISSWNSFLWPLIITSGDDTKVITVALAGLRNGIGVDQNLIMAGGLIALLPMLLIFIFFQRYIVRSVVLTGLK</sequence>
<name>A0A852V2H4_9ACTN</name>
<dbReference type="Proteomes" id="UP000576393">
    <property type="component" value="Unassembled WGS sequence"/>
</dbReference>
<dbReference type="SUPFAM" id="SSF161098">
    <property type="entry name" value="MetI-like"/>
    <property type="match status" value="1"/>
</dbReference>
<keyword evidence="2 7" id="KW-0813">Transport</keyword>
<keyword evidence="11" id="KW-1185">Reference proteome</keyword>
<feature type="transmembrane region" description="Helical" evidence="7">
    <location>
        <begin position="160"/>
        <end position="179"/>
    </location>
</feature>
<evidence type="ECO:0000259" key="9">
    <source>
        <dbReference type="PROSITE" id="PS50928"/>
    </source>
</evidence>
<dbReference type="Pfam" id="PF00528">
    <property type="entry name" value="BPD_transp_1"/>
    <property type="match status" value="1"/>
</dbReference>
<keyword evidence="4 7" id="KW-0812">Transmembrane</keyword>
<evidence type="ECO:0000256" key="7">
    <source>
        <dbReference type="RuleBase" id="RU363032"/>
    </source>
</evidence>
<evidence type="ECO:0000256" key="2">
    <source>
        <dbReference type="ARBA" id="ARBA00022448"/>
    </source>
</evidence>
<comment type="subcellular location">
    <subcellularLocation>
        <location evidence="1 7">Cell membrane</location>
        <topology evidence="1 7">Multi-pass membrane protein</topology>
    </subcellularLocation>
</comment>
<evidence type="ECO:0000256" key="4">
    <source>
        <dbReference type="ARBA" id="ARBA00022692"/>
    </source>
</evidence>
<dbReference type="PROSITE" id="PS50928">
    <property type="entry name" value="ABC_TM1"/>
    <property type="match status" value="1"/>
</dbReference>
<dbReference type="PANTHER" id="PTHR43744">
    <property type="entry name" value="ABC TRANSPORTER PERMEASE PROTEIN MG189-RELATED-RELATED"/>
    <property type="match status" value="1"/>
</dbReference>
<feature type="transmembrane region" description="Helical" evidence="7">
    <location>
        <begin position="29"/>
        <end position="54"/>
    </location>
</feature>
<dbReference type="GO" id="GO:0055085">
    <property type="term" value="P:transmembrane transport"/>
    <property type="evidence" value="ECO:0007669"/>
    <property type="project" value="InterPro"/>
</dbReference>
<feature type="transmembrane region" description="Helical" evidence="7">
    <location>
        <begin position="126"/>
        <end position="148"/>
    </location>
</feature>
<comment type="caution">
    <text evidence="10">The sequence shown here is derived from an EMBL/GenBank/DDBJ whole genome shotgun (WGS) entry which is preliminary data.</text>
</comment>
<feature type="domain" description="ABC transmembrane type-1" evidence="9">
    <location>
        <begin position="89"/>
        <end position="279"/>
    </location>
</feature>
<proteinExistence type="inferred from homology"/>
<dbReference type="InterPro" id="IPR000515">
    <property type="entry name" value="MetI-like"/>
</dbReference>
<evidence type="ECO:0000256" key="5">
    <source>
        <dbReference type="ARBA" id="ARBA00022989"/>
    </source>
</evidence>
<keyword evidence="3" id="KW-1003">Cell membrane</keyword>
<keyword evidence="6 7" id="KW-0472">Membrane</keyword>
<dbReference type="GO" id="GO:0005886">
    <property type="term" value="C:plasma membrane"/>
    <property type="evidence" value="ECO:0007669"/>
    <property type="project" value="UniProtKB-SubCell"/>
</dbReference>
<keyword evidence="10" id="KW-0762">Sugar transport</keyword>
<accession>A0A852V2H4</accession>
<feature type="transmembrane region" description="Helical" evidence="7">
    <location>
        <begin position="93"/>
        <end position="114"/>
    </location>
</feature>
<dbReference type="EMBL" id="JACCCO010000002">
    <property type="protein sequence ID" value="NYF42226.1"/>
    <property type="molecule type" value="Genomic_DNA"/>
</dbReference>
<reference evidence="10 11" key="1">
    <citation type="submission" date="2020-07" db="EMBL/GenBank/DDBJ databases">
        <title>Sequencing the genomes of 1000 actinobacteria strains.</title>
        <authorList>
            <person name="Klenk H.-P."/>
        </authorList>
    </citation>
    <scope>NUCLEOTIDE SEQUENCE [LARGE SCALE GENOMIC DNA]</scope>
    <source>
        <strain evidence="10 11">DSM 45763</strain>
    </source>
</reference>
<evidence type="ECO:0000256" key="3">
    <source>
        <dbReference type="ARBA" id="ARBA00022475"/>
    </source>
</evidence>
<comment type="similarity">
    <text evidence="7">Belongs to the binding-protein-dependent transport system permease family.</text>
</comment>
<evidence type="ECO:0000256" key="8">
    <source>
        <dbReference type="SAM" id="MobiDB-lite"/>
    </source>
</evidence>
<evidence type="ECO:0000313" key="11">
    <source>
        <dbReference type="Proteomes" id="UP000576393"/>
    </source>
</evidence>
<feature type="compositionally biased region" description="Low complexity" evidence="8">
    <location>
        <begin position="1"/>
        <end position="13"/>
    </location>
</feature>
<feature type="region of interest" description="Disordered" evidence="8">
    <location>
        <begin position="1"/>
        <end position="22"/>
    </location>
</feature>
<dbReference type="RefSeq" id="WP_218912354.1">
    <property type="nucleotide sequence ID" value="NZ_JACCCO010000002.1"/>
</dbReference>
<evidence type="ECO:0000313" key="10">
    <source>
        <dbReference type="EMBL" id="NYF42226.1"/>
    </source>
</evidence>
<keyword evidence="5 7" id="KW-1133">Transmembrane helix</keyword>
<protein>
    <submittedName>
        <fullName evidence="10">Multiple sugar transport system permease protein</fullName>
    </submittedName>
</protein>
<dbReference type="CDD" id="cd06261">
    <property type="entry name" value="TM_PBP2"/>
    <property type="match status" value="1"/>
</dbReference>
<dbReference type="InterPro" id="IPR035906">
    <property type="entry name" value="MetI-like_sf"/>
</dbReference>